<name>A0A1F4T6R0_UNCSA</name>
<keyword evidence="1" id="KW-0175">Coiled coil</keyword>
<evidence type="ECO:0008006" key="6">
    <source>
        <dbReference type="Google" id="ProtNLM"/>
    </source>
</evidence>
<evidence type="ECO:0000256" key="1">
    <source>
        <dbReference type="SAM" id="Coils"/>
    </source>
</evidence>
<protein>
    <recommendedName>
        <fullName evidence="6">DUF3575 domain-containing protein</fullName>
    </recommendedName>
</protein>
<evidence type="ECO:0000256" key="3">
    <source>
        <dbReference type="SAM" id="SignalP"/>
    </source>
</evidence>
<feature type="signal peptide" evidence="3">
    <location>
        <begin position="1"/>
        <end position="20"/>
    </location>
</feature>
<feature type="coiled-coil region" evidence="1">
    <location>
        <begin position="36"/>
        <end position="63"/>
    </location>
</feature>
<proteinExistence type="predicted"/>
<gene>
    <name evidence="4" type="ORF">A3K49_05475</name>
</gene>
<feature type="region of interest" description="Disordered" evidence="2">
    <location>
        <begin position="86"/>
        <end position="112"/>
    </location>
</feature>
<evidence type="ECO:0000313" key="4">
    <source>
        <dbReference type="EMBL" id="OGC28405.1"/>
    </source>
</evidence>
<organism evidence="4 5">
    <name type="scientific">candidate division WOR-1 bacterium RIFOXYC12_FULL_54_18</name>
    <dbReference type="NCBI Taxonomy" id="1802584"/>
    <lineage>
        <taxon>Bacteria</taxon>
        <taxon>Bacillati</taxon>
        <taxon>Saganbacteria</taxon>
    </lineage>
</organism>
<feature type="chain" id="PRO_5009514545" description="DUF3575 domain-containing protein" evidence="3">
    <location>
        <begin position="21"/>
        <end position="265"/>
    </location>
</feature>
<dbReference type="Proteomes" id="UP000178602">
    <property type="component" value="Unassembled WGS sequence"/>
</dbReference>
<comment type="caution">
    <text evidence="4">The sequence shown here is derived from an EMBL/GenBank/DDBJ whole genome shotgun (WGS) entry which is preliminary data.</text>
</comment>
<keyword evidence="3" id="KW-0732">Signal</keyword>
<feature type="compositionally biased region" description="Pro residues" evidence="2">
    <location>
        <begin position="101"/>
        <end position="111"/>
    </location>
</feature>
<dbReference type="AlphaFoldDB" id="A0A1F4T6R0"/>
<accession>A0A1F4T6R0</accession>
<evidence type="ECO:0000313" key="5">
    <source>
        <dbReference type="Proteomes" id="UP000178602"/>
    </source>
</evidence>
<evidence type="ECO:0000256" key="2">
    <source>
        <dbReference type="SAM" id="MobiDB-lite"/>
    </source>
</evidence>
<reference evidence="4 5" key="1">
    <citation type="journal article" date="2016" name="Nat. Commun.">
        <title>Thousands of microbial genomes shed light on interconnected biogeochemical processes in an aquifer system.</title>
        <authorList>
            <person name="Anantharaman K."/>
            <person name="Brown C.T."/>
            <person name="Hug L.A."/>
            <person name="Sharon I."/>
            <person name="Castelle C.J."/>
            <person name="Probst A.J."/>
            <person name="Thomas B.C."/>
            <person name="Singh A."/>
            <person name="Wilkins M.J."/>
            <person name="Karaoz U."/>
            <person name="Brodie E.L."/>
            <person name="Williams K.H."/>
            <person name="Hubbard S.S."/>
            <person name="Banfield J.F."/>
        </authorList>
    </citation>
    <scope>NUCLEOTIDE SEQUENCE [LARGE SCALE GENOMIC DNA]</scope>
</reference>
<sequence>MKKILVLALLVLLVSPAVLAEVFLPPLVKQPEPLPLKEKQSRLDFLRKEINRLSGQVRRVSRSKRQPIVDKMNAYQNEIDQLLRVPPPPPFSTAGNASPAEEPPPPPPPPRIEALKKLRREVFMPRNPQLGLAFGLLAGIPAARAEATFFEPFHVISSSGRLFAAYASGLDSENNFRKSLFLGLDGIYRLNQPYEPGWHHYLGAGANFTLLTTGRTLGSLGGGLFVGTEIGFLDGAVFLEAGLGLIRTGFGPRHSGGSLMVGWRG</sequence>
<dbReference type="EMBL" id="MEUG01000001">
    <property type="protein sequence ID" value="OGC28405.1"/>
    <property type="molecule type" value="Genomic_DNA"/>
</dbReference>